<evidence type="ECO:0000256" key="2">
    <source>
        <dbReference type="SAM" id="MobiDB-lite"/>
    </source>
</evidence>
<keyword evidence="5" id="KW-1185">Reference proteome</keyword>
<name>A0A6H5IMU8_9HYME</name>
<feature type="region of interest" description="Disordered" evidence="2">
    <location>
        <begin position="268"/>
        <end position="291"/>
    </location>
</feature>
<evidence type="ECO:0000259" key="3">
    <source>
        <dbReference type="PROSITE" id="PS50174"/>
    </source>
</evidence>
<dbReference type="PANTHER" id="PTHR20923:SF1">
    <property type="entry name" value="G PATCH DOMAIN AND ANKYRIN REPEAT-CONTAINING PROTEIN 1"/>
    <property type="match status" value="1"/>
</dbReference>
<dbReference type="AlphaFoldDB" id="A0A6H5IMU8"/>
<feature type="compositionally biased region" description="Polar residues" evidence="2">
    <location>
        <begin position="7"/>
        <end position="20"/>
    </location>
</feature>
<dbReference type="EMBL" id="CADCXV010000804">
    <property type="protein sequence ID" value="CAB0035906.1"/>
    <property type="molecule type" value="Genomic_DNA"/>
</dbReference>
<reference evidence="4 5" key="1">
    <citation type="submission" date="2020-02" db="EMBL/GenBank/DDBJ databases">
        <authorList>
            <person name="Ferguson B K."/>
        </authorList>
    </citation>
    <scope>NUCLEOTIDE SEQUENCE [LARGE SCALE GENOMIC DNA]</scope>
</reference>
<dbReference type="PANTHER" id="PTHR20923">
    <property type="entry name" value="BAT4 PROTEIN-RELATED"/>
    <property type="match status" value="1"/>
</dbReference>
<dbReference type="InterPro" id="IPR000467">
    <property type="entry name" value="G_patch_dom"/>
</dbReference>
<dbReference type="SMART" id="SM00443">
    <property type="entry name" value="G_patch"/>
    <property type="match status" value="1"/>
</dbReference>
<dbReference type="InterPro" id="IPR002110">
    <property type="entry name" value="Ankyrin_rpt"/>
</dbReference>
<dbReference type="InterPro" id="IPR039146">
    <property type="entry name" value="GPANK1"/>
</dbReference>
<dbReference type="Pfam" id="PF01585">
    <property type="entry name" value="G-patch"/>
    <property type="match status" value="1"/>
</dbReference>
<feature type="domain" description="G-patch" evidence="3">
    <location>
        <begin position="192"/>
        <end position="238"/>
    </location>
</feature>
<dbReference type="SMART" id="SM00248">
    <property type="entry name" value="ANK"/>
    <property type="match status" value="2"/>
</dbReference>
<protein>
    <recommendedName>
        <fullName evidence="3">G-patch domain-containing protein</fullName>
    </recommendedName>
</protein>
<dbReference type="GO" id="GO:0003676">
    <property type="term" value="F:nucleic acid binding"/>
    <property type="evidence" value="ECO:0007669"/>
    <property type="project" value="InterPro"/>
</dbReference>
<evidence type="ECO:0000313" key="5">
    <source>
        <dbReference type="Proteomes" id="UP000479190"/>
    </source>
</evidence>
<dbReference type="Pfam" id="PF12796">
    <property type="entry name" value="Ank_2"/>
    <property type="match status" value="1"/>
</dbReference>
<feature type="region of interest" description="Disordered" evidence="2">
    <location>
        <begin position="1"/>
        <end position="22"/>
    </location>
</feature>
<sequence>MKKLYLESQTKNSKPKSTLQKSDKQILSKPIEKTIITDVNVLFKAVERGDLKFVQEHFSKNNVNVVDPFGWTLLMTAAYSGHKEIVDNLICLGAKLKTKEKSGLTALDLAIKKQHHDIVNMLKQKKYKQTKKQSSNNSLTSENNEKVTDVELYCDLCELNYKESSKAKHEASILHVFNSKPKVKNTFYGIPKQNKGYQIMLNTGWDEEGGLGPSGEGQKYPVKTILKRDRKGLGQGKQKEAKVTHFKPGDVNAVKRAYFKSNVKKKEFSRKDRERQLSREAAFSKQLRQEL</sequence>
<evidence type="ECO:0000313" key="4">
    <source>
        <dbReference type="EMBL" id="CAB0035906.1"/>
    </source>
</evidence>
<dbReference type="SUPFAM" id="SSF48403">
    <property type="entry name" value="Ankyrin repeat"/>
    <property type="match status" value="1"/>
</dbReference>
<evidence type="ECO:0000256" key="1">
    <source>
        <dbReference type="PROSITE-ProRule" id="PRU00023"/>
    </source>
</evidence>
<dbReference type="Gene3D" id="1.25.40.20">
    <property type="entry name" value="Ankyrin repeat-containing domain"/>
    <property type="match status" value="1"/>
</dbReference>
<dbReference type="InterPro" id="IPR036770">
    <property type="entry name" value="Ankyrin_rpt-contain_sf"/>
</dbReference>
<accession>A0A6H5IMU8</accession>
<dbReference type="PROSITE" id="PS50174">
    <property type="entry name" value="G_PATCH"/>
    <property type="match status" value="1"/>
</dbReference>
<keyword evidence="1" id="KW-0040">ANK repeat</keyword>
<proteinExistence type="predicted"/>
<organism evidence="4 5">
    <name type="scientific">Trichogramma brassicae</name>
    <dbReference type="NCBI Taxonomy" id="86971"/>
    <lineage>
        <taxon>Eukaryota</taxon>
        <taxon>Metazoa</taxon>
        <taxon>Ecdysozoa</taxon>
        <taxon>Arthropoda</taxon>
        <taxon>Hexapoda</taxon>
        <taxon>Insecta</taxon>
        <taxon>Pterygota</taxon>
        <taxon>Neoptera</taxon>
        <taxon>Endopterygota</taxon>
        <taxon>Hymenoptera</taxon>
        <taxon>Apocrita</taxon>
        <taxon>Proctotrupomorpha</taxon>
        <taxon>Chalcidoidea</taxon>
        <taxon>Trichogrammatidae</taxon>
        <taxon>Trichogramma</taxon>
    </lineage>
</organism>
<dbReference type="PROSITE" id="PS50088">
    <property type="entry name" value="ANK_REPEAT"/>
    <property type="match status" value="1"/>
</dbReference>
<dbReference type="OrthoDB" id="20282at2759"/>
<dbReference type="Proteomes" id="UP000479190">
    <property type="component" value="Unassembled WGS sequence"/>
</dbReference>
<feature type="repeat" description="ANK" evidence="1">
    <location>
        <begin position="69"/>
        <end position="101"/>
    </location>
</feature>
<feature type="compositionally biased region" description="Basic and acidic residues" evidence="2">
    <location>
        <begin position="268"/>
        <end position="278"/>
    </location>
</feature>
<gene>
    <name evidence="4" type="ORF">TBRA_LOCUS7789</name>
</gene>